<feature type="compositionally biased region" description="Basic and acidic residues" evidence="9">
    <location>
        <begin position="228"/>
        <end position="238"/>
    </location>
</feature>
<comment type="function">
    <text evidence="1">Cytochrome c oxidase subunit which plays a role in assembly of respiratory supercomplexes.</text>
</comment>
<evidence type="ECO:0000313" key="12">
    <source>
        <dbReference type="EMBL" id="KAK4108369.1"/>
    </source>
</evidence>
<dbReference type="GO" id="GO:0097250">
    <property type="term" value="P:mitochondrial respirasome assembly"/>
    <property type="evidence" value="ECO:0007669"/>
    <property type="project" value="TreeGrafter"/>
</dbReference>
<name>A0AAN6QDW8_9PEZI</name>
<organism evidence="12 13">
    <name type="scientific">Canariomyces notabilis</name>
    <dbReference type="NCBI Taxonomy" id="2074819"/>
    <lineage>
        <taxon>Eukaryota</taxon>
        <taxon>Fungi</taxon>
        <taxon>Dikarya</taxon>
        <taxon>Ascomycota</taxon>
        <taxon>Pezizomycotina</taxon>
        <taxon>Sordariomycetes</taxon>
        <taxon>Sordariomycetidae</taxon>
        <taxon>Sordariales</taxon>
        <taxon>Chaetomiaceae</taxon>
        <taxon>Canariomyces</taxon>
    </lineage>
</organism>
<accession>A0AAN6QDW8</accession>
<evidence type="ECO:0000259" key="11">
    <source>
        <dbReference type="PROSITE" id="PS51503"/>
    </source>
</evidence>
<keyword evidence="6 10" id="KW-1133">Transmembrane helix</keyword>
<evidence type="ECO:0000256" key="2">
    <source>
        <dbReference type="ARBA" id="ARBA00004325"/>
    </source>
</evidence>
<dbReference type="InterPro" id="IPR007667">
    <property type="entry name" value="Hypoxia_induced_domain"/>
</dbReference>
<sequence>MSDQPLPNSRPLPSSFDENDDFYNESGLRKVVRRLREEPLVPIGALLTVAAFTNAYRAMRRGDHHKVQRMFRARVAAQAFTVVAMVAGGMYYAEDRHKQRELWKLKQQQEAEEKRQKWIRELEARDEEEKAFREKLDRRRKRAAERADQDTGTDGVAAQARAALREAKAAKPANAKQEATDSDPVEEEPSRAPDNGNKPKSGLLNSLNSLGGLFGRSKGTPEQPLQSPEDHRKPVSEK</sequence>
<feature type="domain" description="HIG1" evidence="11">
    <location>
        <begin position="12"/>
        <end position="103"/>
    </location>
</feature>
<dbReference type="Proteomes" id="UP001302812">
    <property type="component" value="Unassembled WGS sequence"/>
</dbReference>
<comment type="caution">
    <text evidence="12">The sequence shown here is derived from an EMBL/GenBank/DDBJ whole genome shotgun (WGS) entry which is preliminary data.</text>
</comment>
<dbReference type="Pfam" id="PF04588">
    <property type="entry name" value="HIG_1_N"/>
    <property type="match status" value="1"/>
</dbReference>
<keyword evidence="5 10" id="KW-0812">Transmembrane</keyword>
<evidence type="ECO:0000256" key="4">
    <source>
        <dbReference type="ARBA" id="ARBA00011565"/>
    </source>
</evidence>
<keyword evidence="13" id="KW-1185">Reference proteome</keyword>
<evidence type="ECO:0000256" key="5">
    <source>
        <dbReference type="ARBA" id="ARBA00022692"/>
    </source>
</evidence>
<dbReference type="GeneID" id="89936402"/>
<comment type="similarity">
    <text evidence="3">Belongs to the RCF1 family.</text>
</comment>
<feature type="region of interest" description="Disordered" evidence="9">
    <location>
        <begin position="140"/>
        <end position="238"/>
    </location>
</feature>
<dbReference type="PROSITE" id="PS51503">
    <property type="entry name" value="HIG1"/>
    <property type="match status" value="1"/>
</dbReference>
<keyword evidence="7" id="KW-0496">Mitochondrion</keyword>
<comment type="subcellular location">
    <subcellularLocation>
        <location evidence="2">Mitochondrion membrane</location>
    </subcellularLocation>
</comment>
<reference evidence="12" key="2">
    <citation type="submission" date="2023-05" db="EMBL/GenBank/DDBJ databases">
        <authorList>
            <consortium name="Lawrence Berkeley National Laboratory"/>
            <person name="Steindorff A."/>
            <person name="Hensen N."/>
            <person name="Bonometti L."/>
            <person name="Westerberg I."/>
            <person name="Brannstrom I.O."/>
            <person name="Guillou S."/>
            <person name="Cros-Aarteil S."/>
            <person name="Calhoun S."/>
            <person name="Haridas S."/>
            <person name="Kuo A."/>
            <person name="Mondo S."/>
            <person name="Pangilinan J."/>
            <person name="Riley R."/>
            <person name="Labutti K."/>
            <person name="Andreopoulos B."/>
            <person name="Lipzen A."/>
            <person name="Chen C."/>
            <person name="Yanf M."/>
            <person name="Daum C."/>
            <person name="Ng V."/>
            <person name="Clum A."/>
            <person name="Ohm R."/>
            <person name="Martin F."/>
            <person name="Silar P."/>
            <person name="Natvig D."/>
            <person name="Lalanne C."/>
            <person name="Gautier V."/>
            <person name="Ament-Velasquez S.L."/>
            <person name="Kruys A."/>
            <person name="Hutchinson M.I."/>
            <person name="Powell A.J."/>
            <person name="Barry K."/>
            <person name="Miller A.N."/>
            <person name="Grigoriev I.V."/>
            <person name="Debuchy R."/>
            <person name="Gladieux P."/>
            <person name="Thoren M.H."/>
            <person name="Johannesson H."/>
        </authorList>
    </citation>
    <scope>NUCLEOTIDE SEQUENCE</scope>
    <source>
        <strain evidence="12">CBS 508.74</strain>
    </source>
</reference>
<protein>
    <recommendedName>
        <fullName evidence="11">HIG1 domain-containing protein</fullName>
    </recommendedName>
</protein>
<dbReference type="Gene3D" id="6.10.140.1320">
    <property type="match status" value="1"/>
</dbReference>
<feature type="compositionally biased region" description="Low complexity" evidence="9">
    <location>
        <begin position="201"/>
        <end position="211"/>
    </location>
</feature>
<evidence type="ECO:0000256" key="7">
    <source>
        <dbReference type="ARBA" id="ARBA00023128"/>
    </source>
</evidence>
<evidence type="ECO:0000256" key="10">
    <source>
        <dbReference type="SAM" id="Phobius"/>
    </source>
</evidence>
<feature type="transmembrane region" description="Helical" evidence="10">
    <location>
        <begin position="40"/>
        <end position="59"/>
    </location>
</feature>
<dbReference type="AlphaFoldDB" id="A0AAN6QDW8"/>
<evidence type="ECO:0000256" key="9">
    <source>
        <dbReference type="SAM" id="MobiDB-lite"/>
    </source>
</evidence>
<evidence type="ECO:0000256" key="3">
    <source>
        <dbReference type="ARBA" id="ARBA00009366"/>
    </source>
</evidence>
<dbReference type="GO" id="GO:0031966">
    <property type="term" value="C:mitochondrial membrane"/>
    <property type="evidence" value="ECO:0007669"/>
    <property type="project" value="UniProtKB-SubCell"/>
</dbReference>
<dbReference type="InterPro" id="IPR050355">
    <property type="entry name" value="RCF1"/>
</dbReference>
<dbReference type="RefSeq" id="XP_064665939.1">
    <property type="nucleotide sequence ID" value="XM_064812277.1"/>
</dbReference>
<evidence type="ECO:0000256" key="8">
    <source>
        <dbReference type="ARBA" id="ARBA00023136"/>
    </source>
</evidence>
<evidence type="ECO:0000256" key="6">
    <source>
        <dbReference type="ARBA" id="ARBA00022989"/>
    </source>
</evidence>
<gene>
    <name evidence="12" type="ORF">N656DRAFT_718392</name>
</gene>
<dbReference type="EMBL" id="MU853364">
    <property type="protein sequence ID" value="KAK4108369.1"/>
    <property type="molecule type" value="Genomic_DNA"/>
</dbReference>
<evidence type="ECO:0000313" key="13">
    <source>
        <dbReference type="Proteomes" id="UP001302812"/>
    </source>
</evidence>
<dbReference type="PANTHER" id="PTHR12297">
    <property type="entry name" value="HYPOXIA-INDUCBILE GENE 1 HIG1 -RELATED"/>
    <property type="match status" value="1"/>
</dbReference>
<proteinExistence type="inferred from homology"/>
<keyword evidence="8 10" id="KW-0472">Membrane</keyword>
<comment type="subunit">
    <text evidence="4">Associates with the respiratory chain complex III/complex IV supercomplex.</text>
</comment>
<feature type="transmembrane region" description="Helical" evidence="10">
    <location>
        <begin position="71"/>
        <end position="92"/>
    </location>
</feature>
<dbReference type="PANTHER" id="PTHR12297:SF3">
    <property type="entry name" value="HIG1 DOMAIN FAMILY MEMBER 1A"/>
    <property type="match status" value="1"/>
</dbReference>
<evidence type="ECO:0000256" key="1">
    <source>
        <dbReference type="ARBA" id="ARBA00002584"/>
    </source>
</evidence>
<reference evidence="12" key="1">
    <citation type="journal article" date="2023" name="Mol. Phylogenet. Evol.">
        <title>Genome-scale phylogeny and comparative genomics of the fungal order Sordariales.</title>
        <authorList>
            <person name="Hensen N."/>
            <person name="Bonometti L."/>
            <person name="Westerberg I."/>
            <person name="Brannstrom I.O."/>
            <person name="Guillou S."/>
            <person name="Cros-Aarteil S."/>
            <person name="Calhoun S."/>
            <person name="Haridas S."/>
            <person name="Kuo A."/>
            <person name="Mondo S."/>
            <person name="Pangilinan J."/>
            <person name="Riley R."/>
            <person name="LaButti K."/>
            <person name="Andreopoulos B."/>
            <person name="Lipzen A."/>
            <person name="Chen C."/>
            <person name="Yan M."/>
            <person name="Daum C."/>
            <person name="Ng V."/>
            <person name="Clum A."/>
            <person name="Steindorff A."/>
            <person name="Ohm R.A."/>
            <person name="Martin F."/>
            <person name="Silar P."/>
            <person name="Natvig D.O."/>
            <person name="Lalanne C."/>
            <person name="Gautier V."/>
            <person name="Ament-Velasquez S.L."/>
            <person name="Kruys A."/>
            <person name="Hutchinson M.I."/>
            <person name="Powell A.J."/>
            <person name="Barry K."/>
            <person name="Miller A.N."/>
            <person name="Grigoriev I.V."/>
            <person name="Debuchy R."/>
            <person name="Gladieux P."/>
            <person name="Hiltunen Thoren M."/>
            <person name="Johannesson H."/>
        </authorList>
    </citation>
    <scope>NUCLEOTIDE SEQUENCE</scope>
    <source>
        <strain evidence="12">CBS 508.74</strain>
    </source>
</reference>